<dbReference type="InterPro" id="IPR034335">
    <property type="entry name" value="PGES2_C"/>
</dbReference>
<dbReference type="Proteomes" id="UP001249851">
    <property type="component" value="Unassembled WGS sequence"/>
</dbReference>
<evidence type="ECO:0000256" key="5">
    <source>
        <dbReference type="ARBA" id="ARBA00022501"/>
    </source>
</evidence>
<keyword evidence="13" id="KW-0275">Fatty acid biosynthesis</keyword>
<evidence type="ECO:0000256" key="19">
    <source>
        <dbReference type="SAM" id="Phobius"/>
    </source>
</evidence>
<dbReference type="Gene3D" id="6.20.200.30">
    <property type="match status" value="1"/>
</dbReference>
<dbReference type="PANTHER" id="PTHR12782:SF5">
    <property type="entry name" value="PROSTAGLANDIN E SYNTHASE 2"/>
    <property type="match status" value="1"/>
</dbReference>
<evidence type="ECO:0000256" key="18">
    <source>
        <dbReference type="ARBA" id="ARBA00037847"/>
    </source>
</evidence>
<evidence type="ECO:0000256" key="8">
    <source>
        <dbReference type="ARBA" id="ARBA00022692"/>
    </source>
</evidence>
<dbReference type="InterPro" id="IPR004045">
    <property type="entry name" value="Glutathione_S-Trfase_N"/>
</dbReference>
<feature type="domain" description="GST N-terminal" evidence="20">
    <location>
        <begin position="98"/>
        <end position="174"/>
    </location>
</feature>
<keyword evidence="6" id="KW-0444">Lipid biosynthesis</keyword>
<reference evidence="21" key="2">
    <citation type="journal article" date="2023" name="Science">
        <title>Genomic signatures of disease resistance in endangered staghorn corals.</title>
        <authorList>
            <person name="Vollmer S.V."/>
            <person name="Selwyn J.D."/>
            <person name="Despard B.A."/>
            <person name="Roesel C.L."/>
        </authorList>
    </citation>
    <scope>NUCLEOTIDE SEQUENCE</scope>
    <source>
        <strain evidence="21">K2</strain>
    </source>
</reference>
<evidence type="ECO:0000256" key="3">
    <source>
        <dbReference type="ARBA" id="ARBA00012203"/>
    </source>
</evidence>
<evidence type="ECO:0000256" key="4">
    <source>
        <dbReference type="ARBA" id="ARBA00019474"/>
    </source>
</evidence>
<dbReference type="Gene3D" id="1.20.1050.10">
    <property type="match status" value="1"/>
</dbReference>
<comment type="catalytic activity">
    <reaction evidence="16">
        <text>prostaglandin H2 = prostaglandin E2</text>
        <dbReference type="Rhea" id="RHEA:12893"/>
        <dbReference type="ChEBI" id="CHEBI:57405"/>
        <dbReference type="ChEBI" id="CHEBI:606564"/>
        <dbReference type="EC" id="5.3.99.3"/>
    </reaction>
    <physiologicalReaction direction="left-to-right" evidence="16">
        <dbReference type="Rhea" id="RHEA:12894"/>
    </physiologicalReaction>
</comment>
<dbReference type="GO" id="GO:0050220">
    <property type="term" value="F:prostaglandin-E synthase activity"/>
    <property type="evidence" value="ECO:0007669"/>
    <property type="project" value="UniProtKB-EC"/>
</dbReference>
<dbReference type="Gene3D" id="3.40.30.10">
    <property type="entry name" value="Glutaredoxin"/>
    <property type="match status" value="1"/>
</dbReference>
<comment type="similarity">
    <text evidence="2">Belongs to the GST superfamily.</text>
</comment>
<evidence type="ECO:0000313" key="22">
    <source>
        <dbReference type="Proteomes" id="UP001249851"/>
    </source>
</evidence>
<dbReference type="CDD" id="cd03197">
    <property type="entry name" value="GST_C_mPGES2"/>
    <property type="match status" value="1"/>
</dbReference>
<keyword evidence="11" id="KW-0443">Lipid metabolism</keyword>
<evidence type="ECO:0000256" key="13">
    <source>
        <dbReference type="ARBA" id="ARBA00023160"/>
    </source>
</evidence>
<keyword evidence="5" id="KW-0644">Prostaglandin metabolism</keyword>
<evidence type="ECO:0000256" key="2">
    <source>
        <dbReference type="ARBA" id="ARBA00007409"/>
    </source>
</evidence>
<dbReference type="SFLD" id="SFLDS00019">
    <property type="entry name" value="Glutathione_Transferase_(cytos"/>
    <property type="match status" value="1"/>
</dbReference>
<comment type="subcellular location">
    <subcellularLocation>
        <location evidence="18">Endomembrane system</location>
        <topology evidence="18">Single-pass membrane protein</topology>
    </subcellularLocation>
</comment>
<dbReference type="EC" id="5.3.99.3" evidence="3"/>
<dbReference type="InterPro" id="IPR036249">
    <property type="entry name" value="Thioredoxin-like_sf"/>
</dbReference>
<gene>
    <name evidence="21" type="ORF">P5673_018238</name>
</gene>
<protein>
    <recommendedName>
        <fullName evidence="4">Prostaglandin E synthase 2</fullName>
        <ecNumber evidence="3">5.3.99.3</ecNumber>
    </recommendedName>
    <alternativeName>
        <fullName evidence="17">Microsomal prostaglandin E synthase 2</fullName>
    </alternativeName>
</protein>
<dbReference type="InterPro" id="IPR034334">
    <property type="entry name" value="PGES2"/>
</dbReference>
<comment type="catalytic activity">
    <reaction evidence="15">
        <text>prostaglandin H2 = (12S)-hydroxy-(5Z,8E,10E)-heptadecatrienoate + malonaldehyde</text>
        <dbReference type="Rhea" id="RHEA:48644"/>
        <dbReference type="ChEBI" id="CHEBI:57405"/>
        <dbReference type="ChEBI" id="CHEBI:90694"/>
        <dbReference type="ChEBI" id="CHEBI:566274"/>
    </reaction>
    <physiologicalReaction direction="left-to-right" evidence="15">
        <dbReference type="Rhea" id="RHEA:48645"/>
    </physiologicalReaction>
</comment>
<evidence type="ECO:0000256" key="11">
    <source>
        <dbReference type="ARBA" id="ARBA00023098"/>
    </source>
</evidence>
<dbReference type="AlphaFoldDB" id="A0AAD9QD48"/>
<dbReference type="EMBL" id="JARQWQ010000041">
    <property type="protein sequence ID" value="KAK2559121.1"/>
    <property type="molecule type" value="Genomic_DNA"/>
</dbReference>
<evidence type="ECO:0000256" key="1">
    <source>
        <dbReference type="ARBA" id="ARBA00004702"/>
    </source>
</evidence>
<evidence type="ECO:0000256" key="9">
    <source>
        <dbReference type="ARBA" id="ARBA00022832"/>
    </source>
</evidence>
<accession>A0AAD9QD48</accession>
<dbReference type="InterPro" id="IPR011767">
    <property type="entry name" value="GLR_AS"/>
</dbReference>
<dbReference type="SUPFAM" id="SSF47616">
    <property type="entry name" value="GST C-terminal domain-like"/>
    <property type="match status" value="1"/>
</dbReference>
<proteinExistence type="inferred from homology"/>
<dbReference type="GO" id="GO:0005739">
    <property type="term" value="C:mitochondrion"/>
    <property type="evidence" value="ECO:0007669"/>
    <property type="project" value="TreeGrafter"/>
</dbReference>
<evidence type="ECO:0000256" key="7">
    <source>
        <dbReference type="ARBA" id="ARBA00022585"/>
    </source>
</evidence>
<dbReference type="Pfam" id="PF13417">
    <property type="entry name" value="GST_N_3"/>
    <property type="match status" value="1"/>
</dbReference>
<evidence type="ECO:0000256" key="14">
    <source>
        <dbReference type="ARBA" id="ARBA00023235"/>
    </source>
</evidence>
<dbReference type="SFLD" id="SFLDG01182">
    <property type="entry name" value="Prostaglandin_E_synthase_like"/>
    <property type="match status" value="1"/>
</dbReference>
<keyword evidence="10 19" id="KW-1133">Transmembrane helix</keyword>
<dbReference type="PANTHER" id="PTHR12782">
    <property type="entry name" value="MICROSOMAL PROSTAGLANDIN E SYNTHASE-2"/>
    <property type="match status" value="1"/>
</dbReference>
<evidence type="ECO:0000256" key="12">
    <source>
        <dbReference type="ARBA" id="ARBA00023136"/>
    </source>
</evidence>
<keyword evidence="7" id="KW-0643">Prostaglandin biosynthesis</keyword>
<evidence type="ECO:0000313" key="21">
    <source>
        <dbReference type="EMBL" id="KAK2559121.1"/>
    </source>
</evidence>
<evidence type="ECO:0000256" key="17">
    <source>
        <dbReference type="ARBA" id="ARBA00031041"/>
    </source>
</evidence>
<dbReference type="GO" id="GO:0001516">
    <property type="term" value="P:prostaglandin biosynthetic process"/>
    <property type="evidence" value="ECO:0007669"/>
    <property type="project" value="UniProtKB-KW"/>
</dbReference>
<evidence type="ECO:0000259" key="20">
    <source>
        <dbReference type="PROSITE" id="PS50404"/>
    </source>
</evidence>
<keyword evidence="9" id="KW-0276">Fatty acid metabolism</keyword>
<dbReference type="SUPFAM" id="SSF52833">
    <property type="entry name" value="Thioredoxin-like"/>
    <property type="match status" value="1"/>
</dbReference>
<keyword evidence="14" id="KW-0413">Isomerase</keyword>
<dbReference type="GO" id="GO:0012505">
    <property type="term" value="C:endomembrane system"/>
    <property type="evidence" value="ECO:0007669"/>
    <property type="project" value="UniProtKB-SubCell"/>
</dbReference>
<organism evidence="21 22">
    <name type="scientific">Acropora cervicornis</name>
    <name type="common">Staghorn coral</name>
    <dbReference type="NCBI Taxonomy" id="6130"/>
    <lineage>
        <taxon>Eukaryota</taxon>
        <taxon>Metazoa</taxon>
        <taxon>Cnidaria</taxon>
        <taxon>Anthozoa</taxon>
        <taxon>Hexacorallia</taxon>
        <taxon>Scleractinia</taxon>
        <taxon>Astrocoeniina</taxon>
        <taxon>Acroporidae</taxon>
        <taxon>Acropora</taxon>
    </lineage>
</organism>
<evidence type="ECO:0000256" key="6">
    <source>
        <dbReference type="ARBA" id="ARBA00022516"/>
    </source>
</evidence>
<keyword evidence="22" id="KW-1185">Reference proteome</keyword>
<keyword evidence="8 19" id="KW-0812">Transmembrane</keyword>
<sequence>MAARRVLRLKLCHLLNKASGNVGINSAVRRQITSSSQEWNRFGSNHRFKALLAGGCGVTLATAGFLTFRMFSGDAKARPVRFSEIESGKILKEEYPKLSVTLYQYQNCPFCGKVRAFLDYYGIDYSIVEVSPIWKKEISFSAYKKVPLVIANNKQINDSSVIISALRSVLLGQDSVEQILIYYPEIKMQKADGKEEMEFANKYFIMHKGSIDKESTEREKEERKWRKWVDNTFVHTLSPNIYRTPAEAMQAFEYFTKQSNFSTFEKYNLPSDVRFAMYEEAEKWVRALGRRKFMGGSAPNLADLAVYGVLSGLEGLDTFQDLMANTSLKPWYYRVKEAVQTHAGARDM</sequence>
<comment type="caution">
    <text evidence="21">The sequence shown here is derived from an EMBL/GenBank/DDBJ whole genome shotgun (WGS) entry which is preliminary data.</text>
</comment>
<reference evidence="21" key="1">
    <citation type="journal article" date="2023" name="G3 (Bethesda)">
        <title>Whole genome assembly and annotation of the endangered Caribbean coral Acropora cervicornis.</title>
        <authorList>
            <person name="Selwyn J.D."/>
            <person name="Vollmer S.V."/>
        </authorList>
    </citation>
    <scope>NUCLEOTIDE SEQUENCE</scope>
    <source>
        <strain evidence="21">K2</strain>
    </source>
</reference>
<dbReference type="PROSITE" id="PS51354">
    <property type="entry name" value="GLUTAREDOXIN_2"/>
    <property type="match status" value="1"/>
</dbReference>
<keyword evidence="12 19" id="KW-0472">Membrane</keyword>
<dbReference type="PROSITE" id="PS50404">
    <property type="entry name" value="GST_NTER"/>
    <property type="match status" value="1"/>
</dbReference>
<dbReference type="SFLD" id="SFLDG01203">
    <property type="entry name" value="Prostaglandin_E_synthase_like1"/>
    <property type="match status" value="1"/>
</dbReference>
<name>A0AAD9QD48_ACRCE</name>
<evidence type="ECO:0000256" key="16">
    <source>
        <dbReference type="ARBA" id="ARBA00023931"/>
    </source>
</evidence>
<evidence type="ECO:0000256" key="15">
    <source>
        <dbReference type="ARBA" id="ARBA00023930"/>
    </source>
</evidence>
<comment type="pathway">
    <text evidence="1">Lipid metabolism; prostaglandin biosynthesis.</text>
</comment>
<dbReference type="InterPro" id="IPR036282">
    <property type="entry name" value="Glutathione-S-Trfase_C_sf"/>
</dbReference>
<feature type="transmembrane region" description="Helical" evidence="19">
    <location>
        <begin position="50"/>
        <end position="71"/>
    </location>
</feature>
<dbReference type="InterPro" id="IPR040079">
    <property type="entry name" value="Glutathione_S-Trfase"/>
</dbReference>
<dbReference type="PROSITE" id="PS00195">
    <property type="entry name" value="GLUTAREDOXIN_1"/>
    <property type="match status" value="1"/>
</dbReference>
<evidence type="ECO:0000256" key="10">
    <source>
        <dbReference type="ARBA" id="ARBA00022989"/>
    </source>
</evidence>